<organism evidence="2 3">
    <name type="scientific">Actinoplanes sichuanensis</name>
    <dbReference type="NCBI Taxonomy" id="512349"/>
    <lineage>
        <taxon>Bacteria</taxon>
        <taxon>Bacillati</taxon>
        <taxon>Actinomycetota</taxon>
        <taxon>Actinomycetes</taxon>
        <taxon>Micromonosporales</taxon>
        <taxon>Micromonosporaceae</taxon>
        <taxon>Actinoplanes</taxon>
    </lineage>
</organism>
<sequence>MGTPSRRRFRRAVVLATGALVAAWAGSIVRAVHRRRMTAVRPPADVTAPPRQVPDPVVPAPTSVPHRWVRLAAVPAVLVLLLAAAVIITRPSASRPRPYDSPSLSSDEKARLLEAIRDTNHDVRLPGAVPTSSPVAEKCSAMPFGEPEFPINDKLSTDSRSALTRAACTTVELGGTGRIGFHTAEMTDVTARWAVHPDEHPATPPVPPGRHRTWFRLHFRNTGTAAFPLPHVWVWAASPQEGWRVGVDLPIAAFTLRPGDEGEQLVAFDVADGTRLTRLRVGPHGTVDWLIPG</sequence>
<dbReference type="RefSeq" id="WP_317795745.1">
    <property type="nucleotide sequence ID" value="NZ_AP028461.1"/>
</dbReference>
<evidence type="ECO:0000313" key="2">
    <source>
        <dbReference type="EMBL" id="MFD1374362.1"/>
    </source>
</evidence>
<evidence type="ECO:0000313" key="3">
    <source>
        <dbReference type="Proteomes" id="UP001597183"/>
    </source>
</evidence>
<keyword evidence="1" id="KW-1133">Transmembrane helix</keyword>
<evidence type="ECO:0008006" key="4">
    <source>
        <dbReference type="Google" id="ProtNLM"/>
    </source>
</evidence>
<comment type="caution">
    <text evidence="2">The sequence shown here is derived from an EMBL/GenBank/DDBJ whole genome shotgun (WGS) entry which is preliminary data.</text>
</comment>
<dbReference type="InterPro" id="IPR006311">
    <property type="entry name" value="TAT_signal"/>
</dbReference>
<keyword evidence="1" id="KW-0812">Transmembrane</keyword>
<name>A0ABW4ATY6_9ACTN</name>
<keyword evidence="1" id="KW-0472">Membrane</keyword>
<dbReference type="EMBL" id="JBHTMK010000082">
    <property type="protein sequence ID" value="MFD1374362.1"/>
    <property type="molecule type" value="Genomic_DNA"/>
</dbReference>
<reference evidence="3" key="1">
    <citation type="journal article" date="2019" name="Int. J. Syst. Evol. Microbiol.">
        <title>The Global Catalogue of Microorganisms (GCM) 10K type strain sequencing project: providing services to taxonomists for standard genome sequencing and annotation.</title>
        <authorList>
            <consortium name="The Broad Institute Genomics Platform"/>
            <consortium name="The Broad Institute Genome Sequencing Center for Infectious Disease"/>
            <person name="Wu L."/>
            <person name="Ma J."/>
        </authorList>
    </citation>
    <scope>NUCLEOTIDE SEQUENCE [LARGE SCALE GENOMIC DNA]</scope>
    <source>
        <strain evidence="3">CCM 7526</strain>
    </source>
</reference>
<dbReference type="Proteomes" id="UP001597183">
    <property type="component" value="Unassembled WGS sequence"/>
</dbReference>
<protein>
    <recommendedName>
        <fullName evidence="4">DUF4352 domain-containing protein</fullName>
    </recommendedName>
</protein>
<keyword evidence="3" id="KW-1185">Reference proteome</keyword>
<dbReference type="PROSITE" id="PS51318">
    <property type="entry name" value="TAT"/>
    <property type="match status" value="1"/>
</dbReference>
<gene>
    <name evidence="2" type="ORF">ACFQ5G_54305</name>
</gene>
<feature type="transmembrane region" description="Helical" evidence="1">
    <location>
        <begin position="68"/>
        <end position="88"/>
    </location>
</feature>
<proteinExistence type="predicted"/>
<accession>A0ABW4ATY6</accession>
<evidence type="ECO:0000256" key="1">
    <source>
        <dbReference type="SAM" id="Phobius"/>
    </source>
</evidence>